<feature type="binding site" evidence="8">
    <location>
        <begin position="209"/>
        <end position="210"/>
    </location>
    <ligand>
        <name>substrate</name>
    </ligand>
</feature>
<evidence type="ECO:0000256" key="2">
    <source>
        <dbReference type="ARBA" id="ARBA00010219"/>
    </source>
</evidence>
<dbReference type="InterPro" id="IPR018510">
    <property type="entry name" value="DAP_epimerase_AS"/>
</dbReference>
<dbReference type="PANTHER" id="PTHR31689">
    <property type="entry name" value="DIAMINOPIMELATE EPIMERASE, CHLOROPLASTIC"/>
    <property type="match status" value="1"/>
</dbReference>
<evidence type="ECO:0000256" key="3">
    <source>
        <dbReference type="ARBA" id="ARBA00013080"/>
    </source>
</evidence>
<comment type="function">
    <text evidence="8">Catalyzes the stereoinversion of LL-2,6-diaminopimelate (L,L-DAP) to meso-diaminopimelate (meso-DAP), a precursor of L-lysine and an essential component of the bacterial peptidoglycan.</text>
</comment>
<keyword evidence="5 8" id="KW-0457">Lysine biosynthesis</keyword>
<evidence type="ECO:0000313" key="10">
    <source>
        <dbReference type="EMBL" id="SKA71844.1"/>
    </source>
</evidence>
<dbReference type="Pfam" id="PF01678">
    <property type="entry name" value="DAP_epimerase"/>
    <property type="match status" value="2"/>
</dbReference>
<dbReference type="OrthoDB" id="9805408at2"/>
<keyword evidence="6 8" id="KW-0413">Isomerase</keyword>
<comment type="subcellular location">
    <subcellularLocation>
        <location evidence="8">Cytoplasm</location>
    </subcellularLocation>
</comment>
<feature type="binding site" evidence="8">
    <location>
        <begin position="85"/>
        <end position="86"/>
    </location>
    <ligand>
        <name>substrate</name>
    </ligand>
</feature>
<dbReference type="UniPathway" id="UPA00034">
    <property type="reaction ID" value="UER00025"/>
</dbReference>
<organism evidence="10 11">
    <name type="scientific">Desulfobaculum bizertense DSM 18034</name>
    <dbReference type="NCBI Taxonomy" id="1121442"/>
    <lineage>
        <taxon>Bacteria</taxon>
        <taxon>Pseudomonadati</taxon>
        <taxon>Thermodesulfobacteriota</taxon>
        <taxon>Desulfovibrionia</taxon>
        <taxon>Desulfovibrionales</taxon>
        <taxon>Desulfovibrionaceae</taxon>
        <taxon>Desulfobaculum</taxon>
    </lineage>
</organism>
<feature type="active site" description="Proton donor" evidence="8">
    <location>
        <position position="84"/>
    </location>
</feature>
<comment type="catalytic activity">
    <reaction evidence="7 8">
        <text>(2S,6S)-2,6-diaminopimelate = meso-2,6-diaminopimelate</text>
        <dbReference type="Rhea" id="RHEA:15393"/>
        <dbReference type="ChEBI" id="CHEBI:57609"/>
        <dbReference type="ChEBI" id="CHEBI:57791"/>
        <dbReference type="EC" id="5.1.1.7"/>
    </reaction>
</comment>
<comment type="caution">
    <text evidence="8">Lacks conserved residue(s) required for the propagation of feature annotation.</text>
</comment>
<reference evidence="10 11" key="1">
    <citation type="submission" date="2017-02" db="EMBL/GenBank/DDBJ databases">
        <authorList>
            <person name="Peterson S.W."/>
        </authorList>
    </citation>
    <scope>NUCLEOTIDE SEQUENCE [LARGE SCALE GENOMIC DNA]</scope>
    <source>
        <strain evidence="10 11">DSM 18034</strain>
    </source>
</reference>
<dbReference type="PANTHER" id="PTHR31689:SF0">
    <property type="entry name" value="DIAMINOPIMELATE EPIMERASE"/>
    <property type="match status" value="1"/>
</dbReference>
<proteinExistence type="inferred from homology"/>
<feature type="active site" evidence="9">
    <location>
        <position position="84"/>
    </location>
</feature>
<dbReference type="EC" id="5.1.1.7" evidence="3 8"/>
<evidence type="ECO:0000256" key="5">
    <source>
        <dbReference type="ARBA" id="ARBA00023154"/>
    </source>
</evidence>
<evidence type="ECO:0000256" key="1">
    <source>
        <dbReference type="ARBA" id="ARBA00005196"/>
    </source>
</evidence>
<dbReference type="Proteomes" id="UP000189733">
    <property type="component" value="Unassembled WGS sequence"/>
</dbReference>
<dbReference type="PROSITE" id="PS01326">
    <property type="entry name" value="DAP_EPIMERASE"/>
    <property type="match status" value="1"/>
</dbReference>
<sequence>MTYCPSATVPFYKMQGSGNDFVVIDNRTLKLPREAMSEWASKICPRAFGVGADGLIFLENAPEGSELDFVWHFYNADGSRAEMCGNGSRCAARLGHELGFGSRTLVFGTDAGPIHAEVSESLDIVKVELTPPLDLALNAELDVDGQKISVHFVNTGVPHAVTIWDDVASLDVVKLGRALRNHPHFAPAGTNVNFIEIKDKNHILIRTYERGVEGETYACGTGNAASALIAHELGLVDAEVELTTSGNEILNISIEKDTVFLQGKAIKTYKGEMYLEALGITPGEEMRQCAHEL</sequence>
<keyword evidence="11" id="KW-1185">Reference proteome</keyword>
<dbReference type="RefSeq" id="WP_078684839.1">
    <property type="nucleotide sequence ID" value="NZ_FUYA01000004.1"/>
</dbReference>
<accession>A0A1T4W3G8</accession>
<protein>
    <recommendedName>
        <fullName evidence="3 8">Diaminopimelate epimerase</fullName>
        <shortName evidence="8">DAP epimerase</shortName>
        <ecNumber evidence="3 8">5.1.1.7</ecNumber>
    </recommendedName>
    <alternativeName>
        <fullName evidence="8">PLP-independent amino acid racemase</fullName>
    </alternativeName>
</protein>
<evidence type="ECO:0000256" key="8">
    <source>
        <dbReference type="HAMAP-Rule" id="MF_00197"/>
    </source>
</evidence>
<dbReference type="InterPro" id="IPR001653">
    <property type="entry name" value="DAP_epimerase_DapF"/>
</dbReference>
<feature type="site" description="Could be important to modulate the pK values of the two catalytic cysteine residues" evidence="8">
    <location>
        <position position="209"/>
    </location>
</feature>
<dbReference type="EMBL" id="FUYA01000004">
    <property type="protein sequence ID" value="SKA71844.1"/>
    <property type="molecule type" value="Genomic_DNA"/>
</dbReference>
<dbReference type="AlphaFoldDB" id="A0A1T4W3G8"/>
<evidence type="ECO:0000313" key="11">
    <source>
        <dbReference type="Proteomes" id="UP000189733"/>
    </source>
</evidence>
<dbReference type="Gene3D" id="3.10.310.10">
    <property type="entry name" value="Diaminopimelate Epimerase, Chain A, domain 1"/>
    <property type="match status" value="2"/>
</dbReference>
<evidence type="ECO:0000256" key="9">
    <source>
        <dbReference type="PROSITE-ProRule" id="PRU10125"/>
    </source>
</evidence>
<dbReference type="GO" id="GO:0008837">
    <property type="term" value="F:diaminopimelate epimerase activity"/>
    <property type="evidence" value="ECO:0007669"/>
    <property type="project" value="UniProtKB-UniRule"/>
</dbReference>
<keyword evidence="8" id="KW-0963">Cytoplasm</keyword>
<dbReference type="NCBIfam" id="TIGR00652">
    <property type="entry name" value="DapF"/>
    <property type="match status" value="1"/>
</dbReference>
<dbReference type="SUPFAM" id="SSF54506">
    <property type="entry name" value="Diaminopimelate epimerase-like"/>
    <property type="match status" value="2"/>
</dbReference>
<feature type="site" description="Could be important to modulate the pK values of the two catalytic cysteine residues" evidence="8">
    <location>
        <position position="159"/>
    </location>
</feature>
<feature type="binding site" evidence="8">
    <location>
        <position position="191"/>
    </location>
    <ligand>
        <name>substrate</name>
    </ligand>
</feature>
<keyword evidence="4 8" id="KW-0028">Amino-acid biosynthesis</keyword>
<comment type="similarity">
    <text evidence="2 8">Belongs to the diaminopimelate epimerase family.</text>
</comment>
<comment type="pathway">
    <text evidence="1 8">Amino-acid biosynthesis; L-lysine biosynthesis via DAP pathway; DL-2,6-diaminopimelate from LL-2,6-diaminopimelate: step 1/1.</text>
</comment>
<feature type="binding site" evidence="8">
    <location>
        <begin position="220"/>
        <end position="221"/>
    </location>
    <ligand>
        <name>substrate</name>
    </ligand>
</feature>
<gene>
    <name evidence="8" type="primary">dapF</name>
    <name evidence="10" type="ORF">SAMN02745702_01565</name>
</gene>
<dbReference type="STRING" id="1121442.SAMN02745702_01565"/>
<dbReference type="GO" id="GO:0009089">
    <property type="term" value="P:lysine biosynthetic process via diaminopimelate"/>
    <property type="evidence" value="ECO:0007669"/>
    <property type="project" value="UniProtKB-UniRule"/>
</dbReference>
<feature type="active site" description="Proton acceptor" evidence="8">
    <location>
        <position position="219"/>
    </location>
</feature>
<evidence type="ECO:0000256" key="4">
    <source>
        <dbReference type="ARBA" id="ARBA00022605"/>
    </source>
</evidence>
<evidence type="ECO:0000256" key="6">
    <source>
        <dbReference type="ARBA" id="ARBA00023235"/>
    </source>
</evidence>
<comment type="subunit">
    <text evidence="8">Homodimer.</text>
</comment>
<name>A0A1T4W3G8_9BACT</name>
<feature type="binding site" evidence="8">
    <location>
        <position position="75"/>
    </location>
    <ligand>
        <name>substrate</name>
    </ligand>
</feature>
<feature type="binding site" evidence="8">
    <location>
        <position position="19"/>
    </location>
    <ligand>
        <name>substrate</name>
    </ligand>
</feature>
<dbReference type="GO" id="GO:0005829">
    <property type="term" value="C:cytosol"/>
    <property type="evidence" value="ECO:0007669"/>
    <property type="project" value="TreeGrafter"/>
</dbReference>
<dbReference type="HAMAP" id="MF_00197">
    <property type="entry name" value="DAP_epimerase"/>
    <property type="match status" value="1"/>
</dbReference>
<evidence type="ECO:0000256" key="7">
    <source>
        <dbReference type="ARBA" id="ARBA00051712"/>
    </source>
</evidence>